<gene>
    <name evidence="3" type="ORF">FE782_13655</name>
</gene>
<keyword evidence="1" id="KW-1133">Transmembrane helix</keyword>
<dbReference type="GO" id="GO:0009307">
    <property type="term" value="P:DNA restriction-modification system"/>
    <property type="evidence" value="ECO:0007669"/>
    <property type="project" value="InterPro"/>
</dbReference>
<dbReference type="InterPro" id="IPR011335">
    <property type="entry name" value="Restrct_endonuc-II-like"/>
</dbReference>
<keyword evidence="1" id="KW-0812">Transmembrane</keyword>
<sequence>MSFELALLAFVIVAFGFLWLRTKKQLQSTREGSALLTDIAAEQRETLRHGLYQRFKRSDDTEKENPFDFEHFVAELLTVVNESDVYVTKSTGDFGVDIEERRDDGLFLYQVKCYEKPVGFEPIAILHSRIVKDGADGGCVVTTSAFTQAAIDYAKAVDIELIDGDDLLDLWEEALEYKKETARELIPDVV</sequence>
<evidence type="ECO:0000256" key="1">
    <source>
        <dbReference type="SAM" id="Phobius"/>
    </source>
</evidence>
<keyword evidence="4" id="KW-1185">Reference proteome</keyword>
<dbReference type="InterPro" id="IPR007560">
    <property type="entry name" value="Restrct_endonuc_IV_Mrr"/>
</dbReference>
<keyword evidence="3" id="KW-0540">Nuclease</keyword>
<dbReference type="PANTHER" id="PTHR30015">
    <property type="entry name" value="MRR RESTRICTION SYSTEM PROTEIN"/>
    <property type="match status" value="1"/>
</dbReference>
<dbReference type="SUPFAM" id="SSF52980">
    <property type="entry name" value="Restriction endonuclease-like"/>
    <property type="match status" value="1"/>
</dbReference>
<dbReference type="RefSeq" id="WP_138194693.1">
    <property type="nucleotide sequence ID" value="NZ_VCIW01000008.1"/>
</dbReference>
<reference evidence="3 4" key="1">
    <citation type="submission" date="2019-05" db="EMBL/GenBank/DDBJ databases">
        <authorList>
            <person name="Narsing Rao M.P."/>
            <person name="Li W.J."/>
        </authorList>
    </citation>
    <scope>NUCLEOTIDE SEQUENCE [LARGE SCALE GENOMIC DNA]</scope>
    <source>
        <strain evidence="3 4">SYSU_K30003</strain>
    </source>
</reference>
<accession>A0A5R9G596</accession>
<dbReference type="GO" id="GO:0015666">
    <property type="term" value="F:restriction endodeoxyribonuclease activity"/>
    <property type="evidence" value="ECO:0007669"/>
    <property type="project" value="TreeGrafter"/>
</dbReference>
<evidence type="ECO:0000259" key="2">
    <source>
        <dbReference type="Pfam" id="PF04471"/>
    </source>
</evidence>
<organism evidence="3 4">
    <name type="scientific">Paenibacillus antri</name>
    <dbReference type="NCBI Taxonomy" id="2582848"/>
    <lineage>
        <taxon>Bacteria</taxon>
        <taxon>Bacillati</taxon>
        <taxon>Bacillota</taxon>
        <taxon>Bacilli</taxon>
        <taxon>Bacillales</taxon>
        <taxon>Paenibacillaceae</taxon>
        <taxon>Paenibacillus</taxon>
    </lineage>
</organism>
<dbReference type="Pfam" id="PF04471">
    <property type="entry name" value="Mrr_cat"/>
    <property type="match status" value="1"/>
</dbReference>
<dbReference type="Proteomes" id="UP000309676">
    <property type="component" value="Unassembled WGS sequence"/>
</dbReference>
<dbReference type="EMBL" id="VCIW01000008">
    <property type="protein sequence ID" value="TLS51547.1"/>
    <property type="molecule type" value="Genomic_DNA"/>
</dbReference>
<keyword evidence="3" id="KW-0378">Hydrolase</keyword>
<keyword evidence="3" id="KW-0255">Endonuclease</keyword>
<keyword evidence="1" id="KW-0472">Membrane</keyword>
<dbReference type="InterPro" id="IPR011856">
    <property type="entry name" value="tRNA_endonuc-like_dom_sf"/>
</dbReference>
<feature type="transmembrane region" description="Helical" evidence="1">
    <location>
        <begin position="6"/>
        <end position="22"/>
    </location>
</feature>
<dbReference type="InterPro" id="IPR052906">
    <property type="entry name" value="Type_IV_Methyl-Rstrct_Enzyme"/>
</dbReference>
<dbReference type="OrthoDB" id="9803736at2"/>
<dbReference type="GO" id="GO:0003677">
    <property type="term" value="F:DNA binding"/>
    <property type="evidence" value="ECO:0007669"/>
    <property type="project" value="InterPro"/>
</dbReference>
<dbReference type="Gene3D" id="3.40.1350.10">
    <property type="match status" value="1"/>
</dbReference>
<feature type="domain" description="Restriction endonuclease type IV Mrr" evidence="2">
    <location>
        <begin position="63"/>
        <end position="170"/>
    </location>
</feature>
<evidence type="ECO:0000313" key="4">
    <source>
        <dbReference type="Proteomes" id="UP000309676"/>
    </source>
</evidence>
<protein>
    <submittedName>
        <fullName evidence="3">Restriction endonuclease</fullName>
    </submittedName>
</protein>
<comment type="caution">
    <text evidence="3">The sequence shown here is derived from an EMBL/GenBank/DDBJ whole genome shotgun (WGS) entry which is preliminary data.</text>
</comment>
<name>A0A5R9G596_9BACL</name>
<proteinExistence type="predicted"/>
<dbReference type="AlphaFoldDB" id="A0A5R9G596"/>
<evidence type="ECO:0000313" key="3">
    <source>
        <dbReference type="EMBL" id="TLS51547.1"/>
    </source>
</evidence>
<dbReference type="PANTHER" id="PTHR30015:SF6">
    <property type="entry name" value="SLL1429 PROTEIN"/>
    <property type="match status" value="1"/>
</dbReference>